<dbReference type="CDD" id="cd20525">
    <property type="entry name" value="CYCLIN_CCNH_rpt2"/>
    <property type="match status" value="1"/>
</dbReference>
<name>G0W3A8_NAUDC</name>
<dbReference type="GO" id="GO:0006995">
    <property type="term" value="P:cellular response to nitrogen starvation"/>
    <property type="evidence" value="ECO:0007669"/>
    <property type="project" value="EnsemblFungi"/>
</dbReference>
<dbReference type="GeneID" id="11493598"/>
<dbReference type="KEGG" id="ndi:NDAI_0A01380"/>
<dbReference type="OrthoDB" id="340962at2759"/>
<dbReference type="CDD" id="cd20524">
    <property type="entry name" value="CYCLIN_CCNH_rpt1"/>
    <property type="match status" value="1"/>
</dbReference>
<keyword evidence="7" id="KW-1185">Reference proteome</keyword>
<dbReference type="InterPro" id="IPR036915">
    <property type="entry name" value="Cyclin-like_sf"/>
</dbReference>
<feature type="compositionally biased region" description="Polar residues" evidence="4">
    <location>
        <begin position="1"/>
        <end position="21"/>
    </location>
</feature>
<evidence type="ECO:0000256" key="1">
    <source>
        <dbReference type="ARBA" id="ARBA00008638"/>
    </source>
</evidence>
<dbReference type="GO" id="GO:1905866">
    <property type="term" value="P:positive regulation of Atg1/ULK1 kinase complex assembly"/>
    <property type="evidence" value="ECO:0007669"/>
    <property type="project" value="EnsemblFungi"/>
</dbReference>
<proteinExistence type="inferred from homology"/>
<gene>
    <name evidence="6" type="primary">NDAI0A01380</name>
    <name evidence="6" type="ordered locus">NDAI_0A01380</name>
</gene>
<evidence type="ECO:0000313" key="7">
    <source>
        <dbReference type="Proteomes" id="UP000000689"/>
    </source>
</evidence>
<dbReference type="STRING" id="1071378.G0W3A8"/>
<dbReference type="InterPro" id="IPR027081">
    <property type="entry name" value="CyclinH/Ccl1"/>
</dbReference>
<evidence type="ECO:0000259" key="5">
    <source>
        <dbReference type="SMART" id="SM00385"/>
    </source>
</evidence>
<organism evidence="6 7">
    <name type="scientific">Naumovozyma dairenensis (strain ATCC 10597 / BCRC 20456 / CBS 421 / NBRC 0211 / NRRL Y-12639)</name>
    <name type="common">Saccharomyces dairenensis</name>
    <dbReference type="NCBI Taxonomy" id="1071378"/>
    <lineage>
        <taxon>Eukaryota</taxon>
        <taxon>Fungi</taxon>
        <taxon>Dikarya</taxon>
        <taxon>Ascomycota</taxon>
        <taxon>Saccharomycotina</taxon>
        <taxon>Saccharomycetes</taxon>
        <taxon>Saccharomycetales</taxon>
        <taxon>Saccharomycetaceae</taxon>
        <taxon>Naumovozyma</taxon>
    </lineage>
</organism>
<dbReference type="InterPro" id="IPR006671">
    <property type="entry name" value="Cyclin_N"/>
</dbReference>
<dbReference type="InterPro" id="IPR031658">
    <property type="entry name" value="Cyclin_C_2"/>
</dbReference>
<evidence type="ECO:0000256" key="4">
    <source>
        <dbReference type="SAM" id="MobiDB-lite"/>
    </source>
</evidence>
<dbReference type="PANTHER" id="PTHR10026">
    <property type="entry name" value="CYCLIN"/>
    <property type="match status" value="1"/>
</dbReference>
<dbReference type="GO" id="GO:0010508">
    <property type="term" value="P:positive regulation of autophagy"/>
    <property type="evidence" value="ECO:0007669"/>
    <property type="project" value="EnsemblFungi"/>
</dbReference>
<dbReference type="RefSeq" id="XP_003667539.1">
    <property type="nucleotide sequence ID" value="XM_003667491.1"/>
</dbReference>
<sequence length="384" mass="44092">MSDTSPLVVTSKENTPAASQKSKIDAAGTEVVATDGTTESEDSNKPLNYNRITDDELYRHSSQYRFWSFSKEHLREKRDMTNKLAVETIEKDLFDFKALNDLTPEELNALDTKAVPLTTEEELKLIDFYAKKVQVISQHLNLPTEIIATSISFFRKFFLENSVMQFDPKNLVHTTVFLACKAENYFISVDSFAKKAKSTRESILKYEFKLLESLKFTLLIHHPYKPLHGFFLDIQNILHGKVDLNYMGQIYDRTKKKITQALLTDAVYLYTPPQITLAVLLIEDEPLITKYLELKFADNDNDDNGNEVKRKKKNSIDLTVLLSVIKECKDVIENLQTVSTEDARKIAAKNYFCQNPKALIQNLKRKQQQAGSSTEPEQKKQRTE</sequence>
<dbReference type="Gene3D" id="1.10.472.10">
    <property type="entry name" value="Cyclin-like"/>
    <property type="match status" value="2"/>
</dbReference>
<evidence type="ECO:0000256" key="3">
    <source>
        <dbReference type="RuleBase" id="RU000383"/>
    </source>
</evidence>
<feature type="domain" description="Cyclin-like" evidence="5">
    <location>
        <begin position="131"/>
        <end position="212"/>
    </location>
</feature>
<dbReference type="Proteomes" id="UP000000689">
    <property type="component" value="Chromosome 1"/>
</dbReference>
<dbReference type="NCBIfam" id="TIGR00569">
    <property type="entry name" value="ccl1"/>
    <property type="match status" value="1"/>
</dbReference>
<dbReference type="GO" id="GO:0006289">
    <property type="term" value="P:nucleotide-excision repair"/>
    <property type="evidence" value="ECO:0007669"/>
    <property type="project" value="EnsemblFungi"/>
</dbReference>
<dbReference type="HOGENOM" id="CLU_022620_4_2_1"/>
<dbReference type="GO" id="GO:0016538">
    <property type="term" value="F:cyclin-dependent protein serine/threonine kinase regulator activity"/>
    <property type="evidence" value="ECO:0007669"/>
    <property type="project" value="EnsemblFungi"/>
</dbReference>
<evidence type="ECO:0000313" key="6">
    <source>
        <dbReference type="EMBL" id="CCD22296.1"/>
    </source>
</evidence>
<dbReference type="Pfam" id="PF00134">
    <property type="entry name" value="Cyclin_N"/>
    <property type="match status" value="1"/>
</dbReference>
<dbReference type="SMART" id="SM00385">
    <property type="entry name" value="CYCLIN"/>
    <property type="match status" value="1"/>
</dbReference>
<evidence type="ECO:0000256" key="2">
    <source>
        <dbReference type="ARBA" id="ARBA00023127"/>
    </source>
</evidence>
<dbReference type="Pfam" id="PF16899">
    <property type="entry name" value="Cyclin_C_2"/>
    <property type="match status" value="1"/>
</dbReference>
<dbReference type="GO" id="GO:0006367">
    <property type="term" value="P:transcription initiation at RNA polymerase II promoter"/>
    <property type="evidence" value="ECO:0007669"/>
    <property type="project" value="EnsemblFungi"/>
</dbReference>
<dbReference type="InterPro" id="IPR043198">
    <property type="entry name" value="Cyclin/Ssn8"/>
</dbReference>
<dbReference type="GO" id="GO:0070985">
    <property type="term" value="C:transcription factor TFIIK complex"/>
    <property type="evidence" value="ECO:0007669"/>
    <property type="project" value="EnsemblFungi"/>
</dbReference>
<dbReference type="FunFam" id="1.10.472.10:FF:000128">
    <property type="entry name" value="TFIIK subunit"/>
    <property type="match status" value="1"/>
</dbReference>
<accession>G0W3A8</accession>
<dbReference type="AlphaFoldDB" id="G0W3A8"/>
<dbReference type="GO" id="GO:0006357">
    <property type="term" value="P:regulation of transcription by RNA polymerase II"/>
    <property type="evidence" value="ECO:0007669"/>
    <property type="project" value="InterPro"/>
</dbReference>
<feature type="region of interest" description="Disordered" evidence="4">
    <location>
        <begin position="1"/>
        <end position="48"/>
    </location>
</feature>
<keyword evidence="2 3" id="KW-0195">Cyclin</keyword>
<dbReference type="EMBL" id="HE580267">
    <property type="protein sequence ID" value="CCD22296.1"/>
    <property type="molecule type" value="Genomic_DNA"/>
</dbReference>
<dbReference type="eggNOG" id="KOG2496">
    <property type="taxonomic scope" value="Eukaryota"/>
</dbReference>
<reference evidence="6 7" key="1">
    <citation type="journal article" date="2011" name="Proc. Natl. Acad. Sci. U.S.A.">
        <title>Evolutionary erosion of yeast sex chromosomes by mating-type switching accidents.</title>
        <authorList>
            <person name="Gordon J.L."/>
            <person name="Armisen D."/>
            <person name="Proux-Wera E."/>
            <person name="Oheigeartaigh S.S."/>
            <person name="Byrne K.P."/>
            <person name="Wolfe K.H."/>
        </authorList>
    </citation>
    <scope>NUCLEOTIDE SEQUENCE [LARGE SCALE GENOMIC DNA]</scope>
    <source>
        <strain evidence="7">ATCC 10597 / BCRC 20456 / CBS 421 / NBRC 0211 / NRRL Y-12639</strain>
    </source>
</reference>
<comment type="similarity">
    <text evidence="1">Belongs to the cyclin family. Cyclin C subfamily.</text>
</comment>
<dbReference type="InterPro" id="IPR013763">
    <property type="entry name" value="Cyclin-like_dom"/>
</dbReference>
<feature type="region of interest" description="Disordered" evidence="4">
    <location>
        <begin position="363"/>
        <end position="384"/>
    </location>
</feature>
<dbReference type="SUPFAM" id="SSF47954">
    <property type="entry name" value="Cyclin-like"/>
    <property type="match status" value="2"/>
</dbReference>
<protein>
    <recommendedName>
        <fullName evidence="5">Cyclin-like domain-containing protein</fullName>
    </recommendedName>
</protein>
<dbReference type="OMA" id="FRVEQNT"/>